<accession>A0ABC9G264</accession>
<dbReference type="EMBL" id="OZ075118">
    <property type="protein sequence ID" value="CAL5086435.1"/>
    <property type="molecule type" value="Genomic_DNA"/>
</dbReference>
<evidence type="ECO:0000256" key="7">
    <source>
        <dbReference type="ARBA" id="ARBA00023136"/>
    </source>
</evidence>
<evidence type="ECO:0000256" key="1">
    <source>
        <dbReference type="ARBA" id="ARBA00004229"/>
    </source>
</evidence>
<dbReference type="GO" id="GO:0009507">
    <property type="term" value="C:chloroplast"/>
    <property type="evidence" value="ECO:0007669"/>
    <property type="project" value="UniProtKB-SubCell"/>
</dbReference>
<evidence type="ECO:0000256" key="2">
    <source>
        <dbReference type="ARBA" id="ARBA00004370"/>
    </source>
</evidence>
<dbReference type="AlphaFoldDB" id="A0ABC9G264"/>
<keyword evidence="9" id="KW-1185">Reference proteome</keyword>
<keyword evidence="7" id="KW-0472">Membrane</keyword>
<gene>
    <name evidence="8" type="ORF">URODEC1_LOCUS111591</name>
</gene>
<evidence type="ECO:0000313" key="8">
    <source>
        <dbReference type="EMBL" id="CAL5086435.1"/>
    </source>
</evidence>
<evidence type="ECO:0008006" key="10">
    <source>
        <dbReference type="Google" id="ProtNLM"/>
    </source>
</evidence>
<dbReference type="Proteomes" id="UP001497457">
    <property type="component" value="Chromosome 8b"/>
</dbReference>
<keyword evidence="5" id="KW-0934">Plastid</keyword>
<sequence length="412" mass="47259">MSSRKHFAIFTTASLPWMTGTAINPLFRAAYLAKHGNLDVTLVLPWLNARDQVLAYPDNNTFDSPETQAWYVRMWVEERIDFGTSFRIIFYKAEFSKETGRIHPVGDITRYIKRECADIALLEEPQHLLQEKYGQGFKKMFKQVIGIIDTDYVTPRFPMFPMFGNTWATQCHKMFILPGATQNLTRSVVCNVNGVDKKFLEVGKTKLTQLQSGENAFPNGAYYIGNMRIKEYKEFFSLLSKNQRNLFHLQMDLYVCGSEDYNAVHKAARRSGLAINVYPGRDHSDPLFHDYKVFINPSTTNAACGTATEALAMGKIIICPNRPSNEFFKNFPNCHTYDNVEELVQLTLNALSEQPHPFQHMQDELTWEAATKRFAVAAGIKPLSDQLAPFIQLANMQRYNKQSWKTPTKRFI</sequence>
<proteinExistence type="inferred from homology"/>
<keyword evidence="4" id="KW-0150">Chloroplast</keyword>
<comment type="similarity">
    <text evidence="3">Belongs to the glycosyltransferase group 1 family. Glycosyltransferase 4 subfamily.</text>
</comment>
<evidence type="ECO:0000256" key="5">
    <source>
        <dbReference type="ARBA" id="ARBA00022640"/>
    </source>
</evidence>
<dbReference type="SUPFAM" id="SSF53756">
    <property type="entry name" value="UDP-Glycosyltransferase/glycogen phosphorylase"/>
    <property type="match status" value="1"/>
</dbReference>
<evidence type="ECO:0000256" key="3">
    <source>
        <dbReference type="ARBA" id="ARBA00009481"/>
    </source>
</evidence>
<reference evidence="9" key="1">
    <citation type="submission" date="2024-06" db="EMBL/GenBank/DDBJ databases">
        <authorList>
            <person name="Ryan C."/>
        </authorList>
    </citation>
    <scope>NUCLEOTIDE SEQUENCE [LARGE SCALE GENOMIC DNA]</scope>
</reference>
<dbReference type="InterPro" id="IPR044525">
    <property type="entry name" value="DGDG1/2"/>
</dbReference>
<keyword evidence="6" id="KW-0808">Transferase</keyword>
<dbReference type="Gene3D" id="3.40.50.2000">
    <property type="entry name" value="Glycogen Phosphorylase B"/>
    <property type="match status" value="1"/>
</dbReference>
<dbReference type="GO" id="GO:0016020">
    <property type="term" value="C:membrane"/>
    <property type="evidence" value="ECO:0007669"/>
    <property type="project" value="UniProtKB-SubCell"/>
</dbReference>
<comment type="subcellular location">
    <subcellularLocation>
        <location evidence="2">Membrane</location>
    </subcellularLocation>
    <subcellularLocation>
        <location evidence="1">Plastid</location>
        <location evidence="1">Chloroplast</location>
    </subcellularLocation>
</comment>
<evidence type="ECO:0000256" key="6">
    <source>
        <dbReference type="ARBA" id="ARBA00022679"/>
    </source>
</evidence>
<dbReference type="PANTHER" id="PTHR46132:SF7">
    <property type="entry name" value="SYNTHASE 2, PUTATIVE, EXPRESSED-RELATED"/>
    <property type="match status" value="1"/>
</dbReference>
<protein>
    <recommendedName>
        <fullName evidence="10">Digalactosyldiacylglycerol synthase</fullName>
    </recommendedName>
</protein>
<organism evidence="8 9">
    <name type="scientific">Urochloa decumbens</name>
    <dbReference type="NCBI Taxonomy" id="240449"/>
    <lineage>
        <taxon>Eukaryota</taxon>
        <taxon>Viridiplantae</taxon>
        <taxon>Streptophyta</taxon>
        <taxon>Embryophyta</taxon>
        <taxon>Tracheophyta</taxon>
        <taxon>Spermatophyta</taxon>
        <taxon>Magnoliopsida</taxon>
        <taxon>Liliopsida</taxon>
        <taxon>Poales</taxon>
        <taxon>Poaceae</taxon>
        <taxon>PACMAD clade</taxon>
        <taxon>Panicoideae</taxon>
        <taxon>Panicodae</taxon>
        <taxon>Paniceae</taxon>
        <taxon>Melinidinae</taxon>
        <taxon>Urochloa</taxon>
    </lineage>
</organism>
<name>A0ABC9G264_9POAL</name>
<dbReference type="CDD" id="cd01635">
    <property type="entry name" value="Glycosyltransferase_GTB-type"/>
    <property type="match status" value="1"/>
</dbReference>
<dbReference type="PANTHER" id="PTHR46132">
    <property type="entry name" value="DIGALACTOSYLDIACYLGLYCEROL SYNTHASE 2, CHLOROPLASTIC"/>
    <property type="match status" value="1"/>
</dbReference>
<evidence type="ECO:0000313" key="9">
    <source>
        <dbReference type="Proteomes" id="UP001497457"/>
    </source>
</evidence>
<reference evidence="8 9" key="2">
    <citation type="submission" date="2024-10" db="EMBL/GenBank/DDBJ databases">
        <authorList>
            <person name="Ryan C."/>
        </authorList>
    </citation>
    <scope>NUCLEOTIDE SEQUENCE [LARGE SCALE GENOMIC DNA]</scope>
</reference>
<evidence type="ECO:0000256" key="4">
    <source>
        <dbReference type="ARBA" id="ARBA00022528"/>
    </source>
</evidence>
<dbReference type="GO" id="GO:0016740">
    <property type="term" value="F:transferase activity"/>
    <property type="evidence" value="ECO:0007669"/>
    <property type="project" value="UniProtKB-KW"/>
</dbReference>